<evidence type="ECO:0000256" key="2">
    <source>
        <dbReference type="ARBA" id="ARBA00022723"/>
    </source>
</evidence>
<dbReference type="OrthoDB" id="7467139at2759"/>
<sequence length="516" mass="58023">MSVKKCLIKVCSNTSINSPDKIFLSVPLDLDTRILWYQAASVEGPIPTTMLYCCEDHFDLADDAENWQYYKTIGQRLRLKPGVKPHRNLSVQSLGTSQLGPPSKKRKAEMLETLGKKLHCKRKPRAKLFDESQPGICRDLHHDESCQQNSSLLPLKKATKGVQVLVDTKTVSTSTLPHTAEKAVATSHPKRKQLVEKCTGICSDSTNGSSGSSSLQLSSTSSESNGARLKTSKEELEISKLENNSRFFLGLPEDCFYIVNLLVEEGGLDYIDVLITMKKIRTNDQFSRIGIDFGKSTSAISKIFNKTVVVMAPLMTQLIVWPPSWKIKKLVPNQFKAYYNNVQSIIDCFEVEIEKPSNALDQAKTWRKYKKCNTIKYLVSCTPNGLINFISSGFGGRTTDVQIVEKSDFINVIPENCIIMADRGFKHIETILHKKSASLLRPPSISAKQKLTKAEVNKTKIIAALRVHIERLIRRLREFAMLKPHACIRSRIVHLLDHVVIIVCGLVNLQEWLIKK</sequence>
<dbReference type="EMBL" id="CAKOFQ010006958">
    <property type="protein sequence ID" value="CAH1984494.1"/>
    <property type="molecule type" value="Genomic_DNA"/>
</dbReference>
<dbReference type="AlphaFoldDB" id="A0A9P0PI04"/>
<keyword evidence="3 6" id="KW-0863">Zinc-finger</keyword>
<evidence type="ECO:0000256" key="5">
    <source>
        <dbReference type="ARBA" id="ARBA00023125"/>
    </source>
</evidence>
<keyword evidence="10" id="KW-1185">Reference proteome</keyword>
<keyword evidence="4" id="KW-0862">Zinc</keyword>
<dbReference type="GO" id="GO:0003677">
    <property type="term" value="F:DNA binding"/>
    <property type="evidence" value="ECO:0007669"/>
    <property type="project" value="UniProtKB-UniRule"/>
</dbReference>
<dbReference type="Pfam" id="PF13359">
    <property type="entry name" value="DDE_Tnp_4"/>
    <property type="match status" value="1"/>
</dbReference>
<proteinExistence type="predicted"/>
<evidence type="ECO:0000313" key="9">
    <source>
        <dbReference type="EMBL" id="CAH1984494.1"/>
    </source>
</evidence>
<gene>
    <name evidence="9" type="ORF">ACAOBT_LOCUS16123</name>
</gene>
<dbReference type="PROSITE" id="PS50950">
    <property type="entry name" value="ZF_THAP"/>
    <property type="match status" value="1"/>
</dbReference>
<evidence type="ECO:0000313" key="10">
    <source>
        <dbReference type="Proteomes" id="UP001152888"/>
    </source>
</evidence>
<keyword evidence="5 6" id="KW-0238">DNA-binding</keyword>
<accession>A0A9P0PI04</accession>
<dbReference type="PANTHER" id="PTHR23080">
    <property type="entry name" value="THAP DOMAIN PROTEIN"/>
    <property type="match status" value="1"/>
</dbReference>
<dbReference type="SUPFAM" id="SSF57716">
    <property type="entry name" value="Glucocorticoid receptor-like (DNA-binding domain)"/>
    <property type="match status" value="1"/>
</dbReference>
<feature type="region of interest" description="Disordered" evidence="7">
    <location>
        <begin position="205"/>
        <end position="233"/>
    </location>
</feature>
<organism evidence="9 10">
    <name type="scientific">Acanthoscelides obtectus</name>
    <name type="common">Bean weevil</name>
    <name type="synonym">Bruchus obtectus</name>
    <dbReference type="NCBI Taxonomy" id="200917"/>
    <lineage>
        <taxon>Eukaryota</taxon>
        <taxon>Metazoa</taxon>
        <taxon>Ecdysozoa</taxon>
        <taxon>Arthropoda</taxon>
        <taxon>Hexapoda</taxon>
        <taxon>Insecta</taxon>
        <taxon>Pterygota</taxon>
        <taxon>Neoptera</taxon>
        <taxon>Endopterygota</taxon>
        <taxon>Coleoptera</taxon>
        <taxon>Polyphaga</taxon>
        <taxon>Cucujiformia</taxon>
        <taxon>Chrysomeloidea</taxon>
        <taxon>Chrysomelidae</taxon>
        <taxon>Bruchinae</taxon>
        <taxon>Bruchini</taxon>
        <taxon>Acanthoscelides</taxon>
    </lineage>
</organism>
<dbReference type="SMART" id="SM00980">
    <property type="entry name" value="THAP"/>
    <property type="match status" value="1"/>
</dbReference>
<dbReference type="InterPro" id="IPR027806">
    <property type="entry name" value="HARBI1_dom"/>
</dbReference>
<keyword evidence="2" id="KW-0479">Metal-binding</keyword>
<dbReference type="InterPro" id="IPR006612">
    <property type="entry name" value="THAP_Znf"/>
</dbReference>
<comment type="caution">
    <text evidence="9">The sequence shown here is derived from an EMBL/GenBank/DDBJ whole genome shotgun (WGS) entry which is preliminary data.</text>
</comment>
<reference evidence="9" key="1">
    <citation type="submission" date="2022-03" db="EMBL/GenBank/DDBJ databases">
        <authorList>
            <person name="Sayadi A."/>
        </authorList>
    </citation>
    <scope>NUCLEOTIDE SEQUENCE</scope>
</reference>
<feature type="compositionally biased region" description="Low complexity" evidence="7">
    <location>
        <begin position="205"/>
        <end position="225"/>
    </location>
</feature>
<comment type="cofactor">
    <cofactor evidence="1">
        <name>a divalent metal cation</name>
        <dbReference type="ChEBI" id="CHEBI:60240"/>
    </cofactor>
</comment>
<evidence type="ECO:0000259" key="8">
    <source>
        <dbReference type="PROSITE" id="PS50950"/>
    </source>
</evidence>
<evidence type="ECO:0000256" key="1">
    <source>
        <dbReference type="ARBA" id="ARBA00001968"/>
    </source>
</evidence>
<evidence type="ECO:0000256" key="4">
    <source>
        <dbReference type="ARBA" id="ARBA00022833"/>
    </source>
</evidence>
<dbReference type="Proteomes" id="UP001152888">
    <property type="component" value="Unassembled WGS sequence"/>
</dbReference>
<evidence type="ECO:0000256" key="6">
    <source>
        <dbReference type="PROSITE-ProRule" id="PRU00309"/>
    </source>
</evidence>
<dbReference type="GO" id="GO:0008270">
    <property type="term" value="F:zinc ion binding"/>
    <property type="evidence" value="ECO:0007669"/>
    <property type="project" value="UniProtKB-KW"/>
</dbReference>
<feature type="domain" description="THAP-type" evidence="8">
    <location>
        <begin position="1"/>
        <end position="88"/>
    </location>
</feature>
<evidence type="ECO:0000256" key="3">
    <source>
        <dbReference type="ARBA" id="ARBA00022771"/>
    </source>
</evidence>
<protein>
    <recommendedName>
        <fullName evidence="8">THAP-type domain-containing protein</fullName>
    </recommendedName>
</protein>
<name>A0A9P0PI04_ACAOB</name>
<evidence type="ECO:0000256" key="7">
    <source>
        <dbReference type="SAM" id="MobiDB-lite"/>
    </source>
</evidence>